<dbReference type="EMBL" id="LR031573">
    <property type="protein sequence ID" value="VDC86706.1"/>
    <property type="molecule type" value="Genomic_DNA"/>
</dbReference>
<organism evidence="1">
    <name type="scientific">Brassica campestris</name>
    <name type="common">Field mustard</name>
    <dbReference type="NCBI Taxonomy" id="3711"/>
    <lineage>
        <taxon>Eukaryota</taxon>
        <taxon>Viridiplantae</taxon>
        <taxon>Streptophyta</taxon>
        <taxon>Embryophyta</taxon>
        <taxon>Tracheophyta</taxon>
        <taxon>Spermatophyta</taxon>
        <taxon>Magnoliopsida</taxon>
        <taxon>eudicotyledons</taxon>
        <taxon>Gunneridae</taxon>
        <taxon>Pentapetalae</taxon>
        <taxon>rosids</taxon>
        <taxon>malvids</taxon>
        <taxon>Brassicales</taxon>
        <taxon>Brassicaceae</taxon>
        <taxon>Brassiceae</taxon>
        <taxon>Brassica</taxon>
    </lineage>
</organism>
<name>A0A3P6A031_BRACM</name>
<reference evidence="1" key="1">
    <citation type="submission" date="2018-11" db="EMBL/GenBank/DDBJ databases">
        <authorList>
            <consortium name="Genoscope - CEA"/>
            <person name="William W."/>
        </authorList>
    </citation>
    <scope>NUCLEOTIDE SEQUENCE</scope>
</reference>
<protein>
    <submittedName>
        <fullName evidence="1">Uncharacterized protein</fullName>
    </submittedName>
</protein>
<gene>
    <name evidence="1" type="ORF">BRAA02T05951Z</name>
</gene>
<dbReference type="AlphaFoldDB" id="A0A3P6A031"/>
<evidence type="ECO:0000313" key="1">
    <source>
        <dbReference type="EMBL" id="VDC86706.1"/>
    </source>
</evidence>
<accession>A0A3P6A031</accession>
<sequence>MEGVVSWLKDNISRLKQSMDLLLKMNRVDHISHQT</sequence>
<proteinExistence type="predicted"/>